<evidence type="ECO:0000313" key="3">
    <source>
        <dbReference type="Proteomes" id="UP000176998"/>
    </source>
</evidence>
<dbReference type="AlphaFoldDB" id="A0A1G4B3V8"/>
<gene>
    <name evidence="2" type="ORF">CORC01_08611</name>
</gene>
<sequence length="152" mass="16768">MSLARLRLPVPSLSAQGPAILVDDQSNIFFTRLQWDDKTKGKAVGRGEEEEEEEEEEEAATARDRTDMQKKDPYNLYLNSKKDGVVLGARNPHKDGCGASVEAANGAERRRTTTPVLDVAPGLDQSSVPSCLDPVRDADVHLQYEILDGCWK</sequence>
<keyword evidence="3" id="KW-1185">Reference proteome</keyword>
<reference evidence="2 3" key="1">
    <citation type="submission" date="2016-09" db="EMBL/GenBank/DDBJ databases">
        <authorList>
            <person name="Capua I."/>
            <person name="De Benedictis P."/>
            <person name="Joannis T."/>
            <person name="Lombin L.H."/>
            <person name="Cattoli G."/>
        </authorList>
    </citation>
    <scope>NUCLEOTIDE SEQUENCE [LARGE SCALE GENOMIC DNA]</scope>
    <source>
        <strain evidence="2 3">IMI 309357</strain>
    </source>
</reference>
<comment type="caution">
    <text evidence="2">The sequence shown here is derived from an EMBL/GenBank/DDBJ whole genome shotgun (WGS) entry which is preliminary data.</text>
</comment>
<feature type="region of interest" description="Disordered" evidence="1">
    <location>
        <begin position="89"/>
        <end position="112"/>
    </location>
</feature>
<feature type="compositionally biased region" description="Basic and acidic residues" evidence="1">
    <location>
        <begin position="60"/>
        <end position="70"/>
    </location>
</feature>
<dbReference type="Proteomes" id="UP000176998">
    <property type="component" value="Unassembled WGS sequence"/>
</dbReference>
<proteinExistence type="predicted"/>
<dbReference type="EMBL" id="MJBS01000074">
    <property type="protein sequence ID" value="OHE96074.1"/>
    <property type="molecule type" value="Genomic_DNA"/>
</dbReference>
<evidence type="ECO:0000313" key="2">
    <source>
        <dbReference type="EMBL" id="OHE96074.1"/>
    </source>
</evidence>
<feature type="region of interest" description="Disordered" evidence="1">
    <location>
        <begin position="39"/>
        <end position="70"/>
    </location>
</feature>
<name>A0A1G4B3V8_9PEZI</name>
<accession>A0A1G4B3V8</accession>
<organism evidence="2 3">
    <name type="scientific">Colletotrichum orchidophilum</name>
    <dbReference type="NCBI Taxonomy" id="1209926"/>
    <lineage>
        <taxon>Eukaryota</taxon>
        <taxon>Fungi</taxon>
        <taxon>Dikarya</taxon>
        <taxon>Ascomycota</taxon>
        <taxon>Pezizomycotina</taxon>
        <taxon>Sordariomycetes</taxon>
        <taxon>Hypocreomycetidae</taxon>
        <taxon>Glomerellales</taxon>
        <taxon>Glomerellaceae</taxon>
        <taxon>Colletotrichum</taxon>
    </lineage>
</organism>
<evidence type="ECO:0000256" key="1">
    <source>
        <dbReference type="SAM" id="MobiDB-lite"/>
    </source>
</evidence>
<protein>
    <submittedName>
        <fullName evidence="2">Uncharacterized protein</fullName>
    </submittedName>
</protein>
<dbReference type="GeneID" id="34561751"/>
<dbReference type="RefSeq" id="XP_022473235.1">
    <property type="nucleotide sequence ID" value="XM_022620241.1"/>
</dbReference>
<feature type="compositionally biased region" description="Acidic residues" evidence="1">
    <location>
        <begin position="48"/>
        <end position="59"/>
    </location>
</feature>